<gene>
    <name evidence="2" type="ORF">IL334_007972</name>
</gene>
<feature type="compositionally biased region" description="Low complexity" evidence="1">
    <location>
        <begin position="98"/>
        <end position="114"/>
    </location>
</feature>
<feature type="compositionally biased region" description="Polar residues" evidence="1">
    <location>
        <begin position="143"/>
        <end position="153"/>
    </location>
</feature>
<dbReference type="GeneID" id="87960102"/>
<accession>A0ABZ1DA60</accession>
<evidence type="ECO:0000313" key="2">
    <source>
        <dbReference type="EMBL" id="WRT70973.1"/>
    </source>
</evidence>
<organism evidence="2 3">
    <name type="scientific">Kwoniella shivajii</name>
    <dbReference type="NCBI Taxonomy" id="564305"/>
    <lineage>
        <taxon>Eukaryota</taxon>
        <taxon>Fungi</taxon>
        <taxon>Dikarya</taxon>
        <taxon>Basidiomycota</taxon>
        <taxon>Agaricomycotina</taxon>
        <taxon>Tremellomycetes</taxon>
        <taxon>Tremellales</taxon>
        <taxon>Cryptococcaceae</taxon>
        <taxon>Kwoniella</taxon>
    </lineage>
</organism>
<dbReference type="RefSeq" id="XP_062795712.1">
    <property type="nucleotide sequence ID" value="XM_062939661.1"/>
</dbReference>
<name>A0ABZ1DA60_9TREE</name>
<dbReference type="EMBL" id="CP141892">
    <property type="protein sequence ID" value="WRT70973.1"/>
    <property type="molecule type" value="Genomic_DNA"/>
</dbReference>
<sequence length="261" mass="29133">MDFEDCFNYKKYEEDGLIDTQFLSMCIEDPPLIHRLSFNPGVSLEVDNEVLESLAQAVLGQNGISNKVETPISVAELANMYVNEIRMIKRRPNGDINSTISSSSEQVQASTSSSRNLTLVVNQHVRAKKPRSKKKVRSSKSSIVNNANGSTVASVDDHERKKKKKMGTFTSNTAPNVVRTCFAHKSFTLPKSIPHLYPVAWGTNRLAFFGPEPESEHSTIQPCLKLDADTAHHNTSPRKSMEYVLEKRSNVRILTLDDILG</sequence>
<feature type="region of interest" description="Disordered" evidence="1">
    <location>
        <begin position="93"/>
        <end position="161"/>
    </location>
</feature>
<keyword evidence="3" id="KW-1185">Reference proteome</keyword>
<evidence type="ECO:0000256" key="1">
    <source>
        <dbReference type="SAM" id="MobiDB-lite"/>
    </source>
</evidence>
<proteinExistence type="predicted"/>
<protein>
    <submittedName>
        <fullName evidence="2">Uncharacterized protein</fullName>
    </submittedName>
</protein>
<dbReference type="Proteomes" id="UP001329825">
    <property type="component" value="Chromosome 12"/>
</dbReference>
<reference evidence="2 3" key="1">
    <citation type="submission" date="2024-01" db="EMBL/GenBank/DDBJ databases">
        <title>Comparative genomics of Cryptococcus and Kwoniella reveals pathogenesis evolution and contrasting modes of karyotype evolution via chromosome fusion or intercentromeric recombination.</title>
        <authorList>
            <person name="Coelho M.A."/>
            <person name="David-Palma M."/>
            <person name="Shea T."/>
            <person name="Bowers K."/>
            <person name="McGinley-Smith S."/>
            <person name="Mohammad A.W."/>
            <person name="Gnirke A."/>
            <person name="Yurkov A.M."/>
            <person name="Nowrousian M."/>
            <person name="Sun S."/>
            <person name="Cuomo C.A."/>
            <person name="Heitman J."/>
        </authorList>
    </citation>
    <scope>NUCLEOTIDE SEQUENCE [LARGE SCALE GENOMIC DNA]</scope>
    <source>
        <strain evidence="2">CBS 11374</strain>
    </source>
</reference>
<evidence type="ECO:0000313" key="3">
    <source>
        <dbReference type="Proteomes" id="UP001329825"/>
    </source>
</evidence>
<feature type="compositionally biased region" description="Basic residues" evidence="1">
    <location>
        <begin position="125"/>
        <end position="138"/>
    </location>
</feature>